<keyword evidence="1" id="KW-0472">Membrane</keyword>
<sequence>MCLRPPVVLCAVRACLCVRVRERVAVRGVATAAVCLRLYLAVLTVLCVAIVYLSCVGVYIILPAYLLFHQCVPLLFQCDTTLL</sequence>
<keyword evidence="1" id="KW-0812">Transmembrane</keyword>
<proteinExistence type="predicted"/>
<organism evidence="2 3">
    <name type="scientific">Eubacterium ventriosum ATCC 27560</name>
    <dbReference type="NCBI Taxonomy" id="411463"/>
    <lineage>
        <taxon>Bacteria</taxon>
        <taxon>Bacillati</taxon>
        <taxon>Bacillota</taxon>
        <taxon>Clostridia</taxon>
        <taxon>Eubacteriales</taxon>
        <taxon>Eubacteriaceae</taxon>
        <taxon>Eubacterium</taxon>
    </lineage>
</organism>
<name>A5Z447_9FIRM</name>
<evidence type="ECO:0000313" key="2">
    <source>
        <dbReference type="EMBL" id="EDM52257.1"/>
    </source>
</evidence>
<dbReference type="AlphaFoldDB" id="A5Z447"/>
<accession>A5Z447</accession>
<protein>
    <submittedName>
        <fullName evidence="2">Uncharacterized protein</fullName>
    </submittedName>
</protein>
<comment type="caution">
    <text evidence="2">The sequence shown here is derived from an EMBL/GenBank/DDBJ whole genome shotgun (WGS) entry which is preliminary data.</text>
</comment>
<reference evidence="2 3" key="1">
    <citation type="submission" date="2007-03" db="EMBL/GenBank/DDBJ databases">
        <authorList>
            <person name="Fulton L."/>
            <person name="Clifton S."/>
            <person name="Fulton B."/>
            <person name="Xu J."/>
            <person name="Minx P."/>
            <person name="Pepin K.H."/>
            <person name="Johnson M."/>
            <person name="Thiruvilangam P."/>
            <person name="Bhonagiri V."/>
            <person name="Nash W.E."/>
            <person name="Mardis E.R."/>
            <person name="Wilson R.K."/>
        </authorList>
    </citation>
    <scope>NUCLEOTIDE SEQUENCE [LARGE SCALE GENOMIC DNA]</scope>
    <source>
        <strain evidence="2 3">ATCC 27560</strain>
    </source>
</reference>
<gene>
    <name evidence="2" type="ORF">EUBVEN_00453</name>
</gene>
<dbReference type="HOGENOM" id="CLU_2537550_0_0_9"/>
<dbReference type="Proteomes" id="UP000006000">
    <property type="component" value="Unassembled WGS sequence"/>
</dbReference>
<evidence type="ECO:0000256" key="1">
    <source>
        <dbReference type="SAM" id="Phobius"/>
    </source>
</evidence>
<reference evidence="2 3" key="2">
    <citation type="submission" date="2007-04" db="EMBL/GenBank/DDBJ databases">
        <title>Draft genome sequence of Eubacterium ventriosum (ATCC 27560).</title>
        <authorList>
            <person name="Sudarsanam P."/>
            <person name="Ley R."/>
            <person name="Guruge J."/>
            <person name="Turnbaugh P.J."/>
            <person name="Mahowald M."/>
            <person name="Liep D."/>
            <person name="Gordon J."/>
        </authorList>
    </citation>
    <scope>NUCLEOTIDE SEQUENCE [LARGE SCALE GENOMIC DNA]</scope>
    <source>
        <strain evidence="2 3">ATCC 27560</strain>
    </source>
</reference>
<keyword evidence="1" id="KW-1133">Transmembrane helix</keyword>
<evidence type="ECO:0000313" key="3">
    <source>
        <dbReference type="Proteomes" id="UP000006000"/>
    </source>
</evidence>
<dbReference type="EMBL" id="AAVL02000026">
    <property type="protein sequence ID" value="EDM52257.1"/>
    <property type="molecule type" value="Genomic_DNA"/>
</dbReference>
<feature type="transmembrane region" description="Helical" evidence="1">
    <location>
        <begin position="39"/>
        <end position="68"/>
    </location>
</feature>